<dbReference type="NCBIfam" id="TIGR02937">
    <property type="entry name" value="sigma70-ECF"/>
    <property type="match status" value="1"/>
</dbReference>
<dbReference type="GO" id="GO:0006352">
    <property type="term" value="P:DNA-templated transcription initiation"/>
    <property type="evidence" value="ECO:0007669"/>
    <property type="project" value="InterPro"/>
</dbReference>
<protein>
    <submittedName>
        <fullName evidence="7">RNA polymerase sigma-D factor</fullName>
    </submittedName>
</protein>
<keyword evidence="1" id="KW-0805">Transcription regulation</keyword>
<dbReference type="InterPro" id="IPR013324">
    <property type="entry name" value="RNA_pol_sigma_r3/r4-like"/>
</dbReference>
<dbReference type="RefSeq" id="WP_146520709.1">
    <property type="nucleotide sequence ID" value="NZ_CP151726.1"/>
</dbReference>
<evidence type="ECO:0000256" key="3">
    <source>
        <dbReference type="ARBA" id="ARBA00023125"/>
    </source>
</evidence>
<evidence type="ECO:0000259" key="5">
    <source>
        <dbReference type="Pfam" id="PF04542"/>
    </source>
</evidence>
<accession>A0A5C6AQX9</accession>
<dbReference type="PRINTS" id="PR00046">
    <property type="entry name" value="SIGMA70FCT"/>
</dbReference>
<dbReference type="SUPFAM" id="SSF88946">
    <property type="entry name" value="Sigma2 domain of RNA polymerase sigma factors"/>
    <property type="match status" value="1"/>
</dbReference>
<evidence type="ECO:0000256" key="2">
    <source>
        <dbReference type="ARBA" id="ARBA00023082"/>
    </source>
</evidence>
<dbReference type="Pfam" id="PF04545">
    <property type="entry name" value="Sigma70_r4"/>
    <property type="match status" value="1"/>
</dbReference>
<dbReference type="PANTHER" id="PTHR30385:SF7">
    <property type="entry name" value="RNA POLYMERASE SIGMA FACTOR FLIA"/>
    <property type="match status" value="1"/>
</dbReference>
<dbReference type="AlphaFoldDB" id="A0A5C6AQX9"/>
<dbReference type="InterPro" id="IPR007630">
    <property type="entry name" value="RNA_pol_sigma70_r4"/>
</dbReference>
<dbReference type="InterPro" id="IPR007627">
    <property type="entry name" value="RNA_pol_sigma70_r2"/>
</dbReference>
<keyword evidence="4" id="KW-0804">Transcription</keyword>
<dbReference type="SUPFAM" id="SSF88659">
    <property type="entry name" value="Sigma3 and sigma4 domains of RNA polymerase sigma factors"/>
    <property type="match status" value="1"/>
</dbReference>
<keyword evidence="8" id="KW-1185">Reference proteome</keyword>
<dbReference type="Gene3D" id="1.20.140.160">
    <property type="match status" value="1"/>
</dbReference>
<dbReference type="EMBL" id="SJPN01000004">
    <property type="protein sequence ID" value="TWU02365.1"/>
    <property type="molecule type" value="Genomic_DNA"/>
</dbReference>
<name>A0A5C6AQX9_9BACT</name>
<feature type="domain" description="RNA polymerase sigma-70 region 2" evidence="5">
    <location>
        <begin position="20"/>
        <end position="90"/>
    </location>
</feature>
<keyword evidence="2" id="KW-0731">Sigma factor</keyword>
<dbReference type="InterPro" id="IPR000943">
    <property type="entry name" value="RNA_pol_sigma70"/>
</dbReference>
<comment type="caution">
    <text evidence="7">The sequence shown here is derived from an EMBL/GenBank/DDBJ whole genome shotgun (WGS) entry which is preliminary data.</text>
</comment>
<keyword evidence="3" id="KW-0238">DNA-binding</keyword>
<evidence type="ECO:0000256" key="4">
    <source>
        <dbReference type="ARBA" id="ARBA00023163"/>
    </source>
</evidence>
<evidence type="ECO:0000313" key="7">
    <source>
        <dbReference type="EMBL" id="TWU02365.1"/>
    </source>
</evidence>
<dbReference type="InterPro" id="IPR013325">
    <property type="entry name" value="RNA_pol_sigma_r2"/>
</dbReference>
<dbReference type="OrthoDB" id="9799825at2"/>
<dbReference type="Proteomes" id="UP000320176">
    <property type="component" value="Unassembled WGS sequence"/>
</dbReference>
<dbReference type="Gene3D" id="1.10.1740.10">
    <property type="match status" value="1"/>
</dbReference>
<organism evidence="7 8">
    <name type="scientific">Stieleria varia</name>
    <dbReference type="NCBI Taxonomy" id="2528005"/>
    <lineage>
        <taxon>Bacteria</taxon>
        <taxon>Pseudomonadati</taxon>
        <taxon>Planctomycetota</taxon>
        <taxon>Planctomycetia</taxon>
        <taxon>Pirellulales</taxon>
        <taxon>Pirellulaceae</taxon>
        <taxon>Stieleria</taxon>
    </lineage>
</organism>
<evidence type="ECO:0000313" key="8">
    <source>
        <dbReference type="Proteomes" id="UP000320176"/>
    </source>
</evidence>
<feature type="domain" description="RNA polymerase sigma-70 region 4" evidence="6">
    <location>
        <begin position="182"/>
        <end position="228"/>
    </location>
</feature>
<evidence type="ECO:0000256" key="1">
    <source>
        <dbReference type="ARBA" id="ARBA00023015"/>
    </source>
</evidence>
<dbReference type="CDD" id="cd06171">
    <property type="entry name" value="Sigma70_r4"/>
    <property type="match status" value="1"/>
</dbReference>
<dbReference type="GO" id="GO:0003677">
    <property type="term" value="F:DNA binding"/>
    <property type="evidence" value="ECO:0007669"/>
    <property type="project" value="UniProtKB-KW"/>
</dbReference>
<reference evidence="7 8" key="1">
    <citation type="submission" date="2019-02" db="EMBL/GenBank/DDBJ databases">
        <title>Deep-cultivation of Planctomycetes and their phenomic and genomic characterization uncovers novel biology.</title>
        <authorList>
            <person name="Wiegand S."/>
            <person name="Jogler M."/>
            <person name="Boedeker C."/>
            <person name="Pinto D."/>
            <person name="Vollmers J."/>
            <person name="Rivas-Marin E."/>
            <person name="Kohn T."/>
            <person name="Peeters S.H."/>
            <person name="Heuer A."/>
            <person name="Rast P."/>
            <person name="Oberbeckmann S."/>
            <person name="Bunk B."/>
            <person name="Jeske O."/>
            <person name="Meyerdierks A."/>
            <person name="Storesund J.E."/>
            <person name="Kallscheuer N."/>
            <person name="Luecker S."/>
            <person name="Lage O.M."/>
            <person name="Pohl T."/>
            <person name="Merkel B.J."/>
            <person name="Hornburger P."/>
            <person name="Mueller R.-W."/>
            <person name="Bruemmer F."/>
            <person name="Labrenz M."/>
            <person name="Spormann A.M."/>
            <person name="Op Den Camp H."/>
            <person name="Overmann J."/>
            <person name="Amann R."/>
            <person name="Jetten M.S.M."/>
            <person name="Mascher T."/>
            <person name="Medema M.H."/>
            <person name="Devos D.P."/>
            <person name="Kaster A.-K."/>
            <person name="Ovreas L."/>
            <person name="Rohde M."/>
            <person name="Galperin M.Y."/>
            <person name="Jogler C."/>
        </authorList>
    </citation>
    <scope>NUCLEOTIDE SEQUENCE [LARGE SCALE GENOMIC DNA]</scope>
    <source>
        <strain evidence="7 8">Pla52n</strain>
    </source>
</reference>
<gene>
    <name evidence="7" type="primary">sigD_2</name>
    <name evidence="7" type="ORF">Pla52n_34150</name>
</gene>
<dbReference type="Pfam" id="PF04542">
    <property type="entry name" value="Sigma70_r2"/>
    <property type="match status" value="1"/>
</dbReference>
<sequence length="236" mass="26831">MNHALTEKYRRASQESLDQLILDNVPFVARILSTMDFTITDPDERENLHSAGILGLVKAANQYDPSRGVSFRTFAYPAIRGAIVDELRALQPVSQMVLKHIGMVRRVYESLEPPVTPEQLAEHSGLKLKQVIDCLEALRFIKPDDWNDLSDVVHDSWRHNVDSPEHALEMAELNELVASEIESLGEQERMVVTMYHRDELNMPEIGEVLGLSVPRISRIMATALFRIKEAIRCKTM</sequence>
<proteinExistence type="predicted"/>
<dbReference type="InterPro" id="IPR014284">
    <property type="entry name" value="RNA_pol_sigma-70_dom"/>
</dbReference>
<dbReference type="PANTHER" id="PTHR30385">
    <property type="entry name" value="SIGMA FACTOR F FLAGELLAR"/>
    <property type="match status" value="1"/>
</dbReference>
<dbReference type="GO" id="GO:0016987">
    <property type="term" value="F:sigma factor activity"/>
    <property type="evidence" value="ECO:0007669"/>
    <property type="project" value="UniProtKB-KW"/>
</dbReference>
<evidence type="ECO:0000259" key="6">
    <source>
        <dbReference type="Pfam" id="PF04545"/>
    </source>
</evidence>